<accession>A0A0U2ND22</accession>
<reference evidence="2 3" key="1">
    <citation type="submission" date="2015-12" db="EMBL/GenBank/DDBJ databases">
        <title>A stable core within a dynamic pangenome in Sulfolobus acidocaldarius.</title>
        <authorList>
            <person name="Anderson R."/>
            <person name="Kouris A."/>
            <person name="Seward C."/>
            <person name="Campbell K."/>
            <person name="Whitaker R."/>
        </authorList>
    </citation>
    <scope>NUCLEOTIDE SEQUENCE [LARGE SCALE GENOMIC DNA]</scope>
    <source>
        <strain evidence="2 3">NG05B_CO5_07</strain>
    </source>
</reference>
<dbReference type="RefSeq" id="WP_058692909.1">
    <property type="nucleotide sequence ID" value="NZ_CP013695.1"/>
</dbReference>
<evidence type="ECO:0000313" key="3">
    <source>
        <dbReference type="Proteomes" id="UP000060043"/>
    </source>
</evidence>
<gene>
    <name evidence="2" type="ORF">ATZ20_01125</name>
</gene>
<dbReference type="EMBL" id="CP013695">
    <property type="protein sequence ID" value="ALU30877.1"/>
    <property type="molecule type" value="Genomic_DNA"/>
</dbReference>
<dbReference type="Pfam" id="PF22405">
    <property type="entry name" value="STIV-like_capsid"/>
    <property type="match status" value="1"/>
</dbReference>
<name>A0A0U2ND22_9CREN</name>
<protein>
    <recommendedName>
        <fullName evidence="1">Major capsid protein jelly-roll domain-containing protein</fullName>
    </recommendedName>
</protein>
<dbReference type="AlphaFoldDB" id="A0A0U2ND22"/>
<organism evidence="2 3">
    <name type="scientific">Sulfolobus acidocaldarius</name>
    <dbReference type="NCBI Taxonomy" id="2285"/>
    <lineage>
        <taxon>Archaea</taxon>
        <taxon>Thermoproteota</taxon>
        <taxon>Thermoprotei</taxon>
        <taxon>Sulfolobales</taxon>
        <taxon>Sulfolobaceae</taxon>
        <taxon>Sulfolobus</taxon>
    </lineage>
</organism>
<dbReference type="InterPro" id="IPR055085">
    <property type="entry name" value="Major_capsid_jelly-roll"/>
</dbReference>
<proteinExistence type="predicted"/>
<sequence>MGEIYTETLQQTYAWTAGTNIPIKIPRNNFIRKIRVQLIGTISNGGSSAVTLPSAPFPYNLVQTFNLSYEGSKTLYSVSGQGLGILMYYTTKGQNPAYPAPGTSVAAGGSVPLNVMWEFDLARFPATMVQNIILSILTGQAPSGVTVNANFVITITYERVTAQEIAAEGGLGADGEMPLATVLPKVIEFPTFNVPASSAPIHVAFLQPGQIYKKQLIYVINSSSGINNTDPTEYELKIVRGVPTDKLKVSWPALQAENQTEYQVAPYSSAVAIIDFKKYFNGDLDLTHAPSDSIEYDLALQNQDNVYSLFVSYVLPYYDQLAALPAQVAALIQQYIARQRRKIKR</sequence>
<evidence type="ECO:0000313" key="2">
    <source>
        <dbReference type="EMBL" id="ALU30877.1"/>
    </source>
</evidence>
<dbReference type="GeneID" id="33344317"/>
<dbReference type="Proteomes" id="UP000060043">
    <property type="component" value="Chromosome"/>
</dbReference>
<feature type="domain" description="Major capsid protein jelly-roll" evidence="1">
    <location>
        <begin position="190"/>
        <end position="337"/>
    </location>
</feature>
<evidence type="ECO:0000259" key="1">
    <source>
        <dbReference type="Pfam" id="PF22405"/>
    </source>
</evidence>